<gene>
    <name evidence="6" type="ORF">RQP53_04970</name>
</gene>
<dbReference type="Pfam" id="PF00884">
    <property type="entry name" value="Sulfatase"/>
    <property type="match status" value="1"/>
</dbReference>
<dbReference type="SUPFAM" id="SSF53649">
    <property type="entry name" value="Alkaline phosphatase-like"/>
    <property type="match status" value="1"/>
</dbReference>
<evidence type="ECO:0000259" key="5">
    <source>
        <dbReference type="Pfam" id="PF00884"/>
    </source>
</evidence>
<accession>A0ABU3P7U2</accession>
<comment type="similarity">
    <text evidence="1">Belongs to the sulfatase family.</text>
</comment>
<keyword evidence="7" id="KW-1185">Reference proteome</keyword>
<feature type="domain" description="Sulfatase N-terminal" evidence="5">
    <location>
        <begin position="49"/>
        <end position="365"/>
    </location>
</feature>
<protein>
    <submittedName>
        <fullName evidence="6">Sulfatase-like hydrolase/transferase</fullName>
    </submittedName>
</protein>
<keyword evidence="4" id="KW-0106">Calcium</keyword>
<dbReference type="PANTHER" id="PTHR42693">
    <property type="entry name" value="ARYLSULFATASE FAMILY MEMBER"/>
    <property type="match status" value="1"/>
</dbReference>
<dbReference type="InterPro" id="IPR017850">
    <property type="entry name" value="Alkaline_phosphatase_core_sf"/>
</dbReference>
<evidence type="ECO:0000313" key="6">
    <source>
        <dbReference type="EMBL" id="MDT8998619.1"/>
    </source>
</evidence>
<organism evidence="6 7">
    <name type="scientific">Roseateles aquae</name>
    <dbReference type="NCBI Taxonomy" id="3077235"/>
    <lineage>
        <taxon>Bacteria</taxon>
        <taxon>Pseudomonadati</taxon>
        <taxon>Pseudomonadota</taxon>
        <taxon>Betaproteobacteria</taxon>
        <taxon>Burkholderiales</taxon>
        <taxon>Sphaerotilaceae</taxon>
        <taxon>Roseateles</taxon>
    </lineage>
</organism>
<dbReference type="Gene3D" id="3.40.720.10">
    <property type="entry name" value="Alkaline Phosphatase, subunit A"/>
    <property type="match status" value="1"/>
</dbReference>
<name>A0ABU3P7U2_9BURK</name>
<dbReference type="Gene3D" id="3.30.1120.10">
    <property type="match status" value="1"/>
</dbReference>
<keyword evidence="3" id="KW-0378">Hydrolase</keyword>
<evidence type="ECO:0000256" key="4">
    <source>
        <dbReference type="ARBA" id="ARBA00022837"/>
    </source>
</evidence>
<evidence type="ECO:0000256" key="2">
    <source>
        <dbReference type="ARBA" id="ARBA00022723"/>
    </source>
</evidence>
<dbReference type="InterPro" id="IPR024607">
    <property type="entry name" value="Sulfatase_CS"/>
</dbReference>
<proteinExistence type="inferred from homology"/>
<evidence type="ECO:0000313" key="7">
    <source>
        <dbReference type="Proteomes" id="UP001246372"/>
    </source>
</evidence>
<dbReference type="InterPro" id="IPR050738">
    <property type="entry name" value="Sulfatase"/>
</dbReference>
<evidence type="ECO:0000256" key="3">
    <source>
        <dbReference type="ARBA" id="ARBA00022801"/>
    </source>
</evidence>
<keyword evidence="2" id="KW-0479">Metal-binding</keyword>
<dbReference type="InterPro" id="IPR000917">
    <property type="entry name" value="Sulfatase_N"/>
</dbReference>
<dbReference type="EMBL" id="JAVXZY010000001">
    <property type="protein sequence ID" value="MDT8998619.1"/>
    <property type="molecule type" value="Genomic_DNA"/>
</dbReference>
<dbReference type="Proteomes" id="UP001246372">
    <property type="component" value="Unassembled WGS sequence"/>
</dbReference>
<evidence type="ECO:0000256" key="1">
    <source>
        <dbReference type="ARBA" id="ARBA00008779"/>
    </source>
</evidence>
<sequence>MKRVSKLPGFTTRRRLMAAGLGCGMGGASVLAAQAQTQGAGNATAPRRPHILFILADDLGWGDLGCYGQTDFATPALDALAAQGQRWRQAYSSSPVCSSTRTALMTGCYPHRLRVGLEEPIPGRDSPHGLPPQTQTLPALLRAQGYRTALVGKWHLGHPPAYGPLKSGYESFFGNLGGGIDYFTHLDGVGKDAQNDLWDGEQQVQRQGYYTDLLSEQAIAQLERCKDDARPLLLSLHYTAPHWPWEGPDDAATAAQLRGLQHLDGGNLRIYGRMVAAMDQGIGRVLAALQRLGLADNTLVVFTSDNGGERFSRTWPFSGQKTELLEGGIRVPLLLRWPGRVPVGVQEQLAISMDWLPTLAAAAGVSVPEPVDGISLLPWMLSGQAAQPRELAWRYKAQSQRALRRGDLKYLRIKGHEFLFDLAADERERANLATRRPAQLAGLRAAWERWNASMLAIPPEAYTHFVRGDRQADRYAVKDAD</sequence>
<dbReference type="RefSeq" id="WP_315649038.1">
    <property type="nucleotide sequence ID" value="NZ_JAVXZY010000001.1"/>
</dbReference>
<dbReference type="PROSITE" id="PS00149">
    <property type="entry name" value="SULFATASE_2"/>
    <property type="match status" value="1"/>
</dbReference>
<dbReference type="PANTHER" id="PTHR42693:SF33">
    <property type="entry name" value="ARYLSULFATASE"/>
    <property type="match status" value="1"/>
</dbReference>
<reference evidence="6" key="1">
    <citation type="submission" date="2023-09" db="EMBL/GenBank/DDBJ databases">
        <title>Paucibacter sp. APW11 Genome sequencing and assembly.</title>
        <authorList>
            <person name="Kim I."/>
        </authorList>
    </citation>
    <scope>NUCLEOTIDE SEQUENCE</scope>
    <source>
        <strain evidence="6">APW11</strain>
    </source>
</reference>
<comment type="caution">
    <text evidence="6">The sequence shown here is derived from an EMBL/GenBank/DDBJ whole genome shotgun (WGS) entry which is preliminary data.</text>
</comment>